<dbReference type="InterPro" id="IPR000884">
    <property type="entry name" value="TSP1_rpt"/>
</dbReference>
<dbReference type="Pfam" id="PF00090">
    <property type="entry name" value="TSP_1"/>
    <property type="match status" value="5"/>
</dbReference>
<sequence length="451" mass="49958">MSPLSLLLHALAGVALFLHLPGSDAVLCYEDSVEEVGTCAEHAYLGEGVTDIECCWNIKYSYKTDAASPCQACRPAQWSEWSRWSPCTVSCTEGVEIRRRTCIGQGDCPGLSVEVQSCVLQECCPGDGGWSEWSQWSPCSVTCEKGQTKRTRECNNPVPTCNGSCQGPRKEEIQCDTHQICPIHGSWSEWGQWGQCSGACITEGSGIFPTQTRHRICNNPPPSSSPPGEPCKEDRQQNQDCKTLPFCPVNGQWSGWKKVSECSVTCGLGRVKEERVCDNPAPKHRGKACAGSPTRSIICNTEVPCPIDGQWSEWPEWSKCERLRDEIRCKTRSGLQFRSRKCQGESFGGKWCEGSKQESRSCYNVEKCLIKTSQWSDWSPWSKCSAVCGKSEKSRERVCQPIYTGYEEVLITDTKVSEVFFSGTPKVKCDPINGETNKVGETTECQNVPAC</sequence>
<dbReference type="InterPro" id="IPR052065">
    <property type="entry name" value="Compl_asym_regulator"/>
</dbReference>
<keyword evidence="3 7" id="KW-0732">Signal</keyword>
<dbReference type="PROSITE" id="PS50092">
    <property type="entry name" value="TSP1"/>
    <property type="match status" value="6"/>
</dbReference>
<dbReference type="Proteomes" id="UP000694569">
    <property type="component" value="Unplaced"/>
</dbReference>
<dbReference type="PRINTS" id="PR01705">
    <property type="entry name" value="TSP1REPEAT"/>
</dbReference>
<reference evidence="8" key="1">
    <citation type="submission" date="2025-08" db="UniProtKB">
        <authorList>
            <consortium name="Ensembl"/>
        </authorList>
    </citation>
    <scope>IDENTIFICATION</scope>
</reference>
<dbReference type="InterPro" id="IPR049536">
    <property type="entry name" value="CFP_TSR-0"/>
</dbReference>
<dbReference type="Gene3D" id="2.20.100.10">
    <property type="entry name" value="Thrombospondin type-1 (TSP1) repeat"/>
    <property type="match status" value="6"/>
</dbReference>
<organism evidence="8 9">
    <name type="scientific">Leptobrachium leishanense</name>
    <name type="common">Leishan spiny toad</name>
    <dbReference type="NCBI Taxonomy" id="445787"/>
    <lineage>
        <taxon>Eukaryota</taxon>
        <taxon>Metazoa</taxon>
        <taxon>Chordata</taxon>
        <taxon>Craniata</taxon>
        <taxon>Vertebrata</taxon>
        <taxon>Euteleostomi</taxon>
        <taxon>Amphibia</taxon>
        <taxon>Batrachia</taxon>
        <taxon>Anura</taxon>
        <taxon>Pelobatoidea</taxon>
        <taxon>Megophryidae</taxon>
        <taxon>Leptobrachium</taxon>
    </lineage>
</organism>
<dbReference type="Ensembl" id="ENSLLET00000043951.1">
    <property type="protein sequence ID" value="ENSLLEP00000042261.1"/>
    <property type="gene ID" value="ENSLLEG00000026884.1"/>
</dbReference>
<keyword evidence="2" id="KW-0964">Secreted</keyword>
<protein>
    <recommendedName>
        <fullName evidence="10">Properdin</fullName>
    </recommendedName>
</protein>
<evidence type="ECO:0000256" key="1">
    <source>
        <dbReference type="ARBA" id="ARBA00004613"/>
    </source>
</evidence>
<evidence type="ECO:0000313" key="8">
    <source>
        <dbReference type="Ensembl" id="ENSLLEP00000042261.1"/>
    </source>
</evidence>
<feature type="region of interest" description="Disordered" evidence="6">
    <location>
        <begin position="217"/>
        <end position="236"/>
    </location>
</feature>
<evidence type="ECO:0000313" key="9">
    <source>
        <dbReference type="Proteomes" id="UP000694569"/>
    </source>
</evidence>
<dbReference type="InterPro" id="IPR054019">
    <property type="entry name" value="CFP_TSR_C"/>
</dbReference>
<dbReference type="AlphaFoldDB" id="A0A8C5QT26"/>
<dbReference type="PANTHER" id="PTHR22906:SF43">
    <property type="entry name" value="PROPERDIN"/>
    <property type="match status" value="1"/>
</dbReference>
<reference evidence="8" key="2">
    <citation type="submission" date="2025-09" db="UniProtKB">
        <authorList>
            <consortium name="Ensembl"/>
        </authorList>
    </citation>
    <scope>IDENTIFICATION</scope>
</reference>
<dbReference type="GeneTree" id="ENSGT00440000038972"/>
<dbReference type="FunFam" id="2.20.100.10:FF:000001">
    <property type="entry name" value="semaphorin-5A isoform X1"/>
    <property type="match status" value="2"/>
</dbReference>
<keyword evidence="5" id="KW-1015">Disulfide bond</keyword>
<keyword evidence="4" id="KW-0677">Repeat</keyword>
<name>A0A8C5QT26_9ANUR</name>
<evidence type="ECO:0000256" key="7">
    <source>
        <dbReference type="SAM" id="SignalP"/>
    </source>
</evidence>
<evidence type="ECO:0000256" key="3">
    <source>
        <dbReference type="ARBA" id="ARBA00022729"/>
    </source>
</evidence>
<dbReference type="SUPFAM" id="SSF82895">
    <property type="entry name" value="TSP-1 type 1 repeat"/>
    <property type="match status" value="6"/>
</dbReference>
<evidence type="ECO:0000256" key="5">
    <source>
        <dbReference type="ARBA" id="ARBA00023157"/>
    </source>
</evidence>
<dbReference type="Pfam" id="PF18487">
    <property type="entry name" value="TSR"/>
    <property type="match status" value="1"/>
</dbReference>
<feature type="signal peptide" evidence="7">
    <location>
        <begin position="1"/>
        <end position="25"/>
    </location>
</feature>
<evidence type="ECO:0000256" key="4">
    <source>
        <dbReference type="ARBA" id="ARBA00022737"/>
    </source>
</evidence>
<evidence type="ECO:0008006" key="10">
    <source>
        <dbReference type="Google" id="ProtNLM"/>
    </source>
</evidence>
<keyword evidence="9" id="KW-1185">Reference proteome</keyword>
<feature type="chain" id="PRO_5034563222" description="Properdin" evidence="7">
    <location>
        <begin position="26"/>
        <end position="451"/>
    </location>
</feature>
<proteinExistence type="predicted"/>
<evidence type="ECO:0000256" key="6">
    <source>
        <dbReference type="SAM" id="MobiDB-lite"/>
    </source>
</evidence>
<comment type="subcellular location">
    <subcellularLocation>
        <location evidence="1">Secreted</location>
    </subcellularLocation>
</comment>
<dbReference type="PANTHER" id="PTHR22906">
    <property type="entry name" value="PROPERDIN"/>
    <property type="match status" value="1"/>
</dbReference>
<dbReference type="OrthoDB" id="446173at2759"/>
<evidence type="ECO:0000256" key="2">
    <source>
        <dbReference type="ARBA" id="ARBA00022525"/>
    </source>
</evidence>
<dbReference type="SMART" id="SM00209">
    <property type="entry name" value="TSP1"/>
    <property type="match status" value="6"/>
</dbReference>
<dbReference type="Pfam" id="PF22195">
    <property type="entry name" value="TSP1_CFP_C"/>
    <property type="match status" value="1"/>
</dbReference>
<feature type="compositionally biased region" description="Pro residues" evidence="6">
    <location>
        <begin position="219"/>
        <end position="229"/>
    </location>
</feature>
<accession>A0A8C5QT26</accession>
<dbReference type="InterPro" id="IPR036383">
    <property type="entry name" value="TSP1_rpt_sf"/>
</dbReference>